<dbReference type="EMBL" id="CAJVCH010095559">
    <property type="protein sequence ID" value="CAG7723091.1"/>
    <property type="molecule type" value="Genomic_DNA"/>
</dbReference>
<evidence type="ECO:0000313" key="1">
    <source>
        <dbReference type="EMBL" id="CAG7723091.1"/>
    </source>
</evidence>
<comment type="caution">
    <text evidence="1">The sequence shown here is derived from an EMBL/GenBank/DDBJ whole genome shotgun (WGS) entry which is preliminary data.</text>
</comment>
<accession>A0A8J2P2G5</accession>
<organism evidence="1 2">
    <name type="scientific">Allacma fusca</name>
    <dbReference type="NCBI Taxonomy" id="39272"/>
    <lineage>
        <taxon>Eukaryota</taxon>
        <taxon>Metazoa</taxon>
        <taxon>Ecdysozoa</taxon>
        <taxon>Arthropoda</taxon>
        <taxon>Hexapoda</taxon>
        <taxon>Collembola</taxon>
        <taxon>Symphypleona</taxon>
        <taxon>Sminthuridae</taxon>
        <taxon>Allacma</taxon>
    </lineage>
</organism>
<dbReference type="Proteomes" id="UP000708208">
    <property type="component" value="Unassembled WGS sequence"/>
</dbReference>
<reference evidence="1" key="1">
    <citation type="submission" date="2021-06" db="EMBL/GenBank/DDBJ databases">
        <authorList>
            <person name="Hodson N. C."/>
            <person name="Mongue J. A."/>
            <person name="Jaron S. K."/>
        </authorList>
    </citation>
    <scope>NUCLEOTIDE SEQUENCE</scope>
</reference>
<name>A0A8J2P2G5_9HEXA</name>
<feature type="non-terminal residue" evidence="1">
    <location>
        <position position="1"/>
    </location>
</feature>
<gene>
    <name evidence="1" type="ORF">AFUS01_LOCUS12196</name>
</gene>
<keyword evidence="2" id="KW-1185">Reference proteome</keyword>
<evidence type="ECO:0000313" key="2">
    <source>
        <dbReference type="Proteomes" id="UP000708208"/>
    </source>
</evidence>
<proteinExistence type="predicted"/>
<protein>
    <submittedName>
        <fullName evidence="1">Uncharacterized protein</fullName>
    </submittedName>
</protein>
<sequence length="20" mass="2227">DPKFIPQLSLLQIDVKSVGE</sequence>
<dbReference type="AlphaFoldDB" id="A0A8J2P2G5"/>